<dbReference type="Proteomes" id="UP000266272">
    <property type="component" value="Unassembled WGS sequence"/>
</dbReference>
<sequence length="909" mass="100431">MTDILSWRLLRPEIGPGWSICPSDDEMELNFRPSGSFFSCRVWLLDWRRSRIRMVLGSSTTAVHLSSVKMRTIGLPRQIVSACVSNAPHATAVTMSESEAQLRRRSPRRMPFQAQLGKGMAQRETLGHALDGSLSDPASRQKSRTGYQGGAIEGVQVAILAHSMTLRRASFSAAHSMAENSIDQGDRRPGLAVNHIPIHLRRDSRSKDSLSEKPFTAPQSSIENQGLAATFGQRKHFPENLHFAPSSFRLRSRTASTRSSISSANVPDSATTYSHSTLASPISTSYASDLSDIFCNHSIDASRPASRVFHRHQSSTGSFCSTHVNDDDDAFSFAGYPDLSAKLGEIHVATPVTPRQLMSSCILTCPVSSSKVSPIKEEEESLTPSDSHEWPQLETATIETSISSKWDTASSTSDDVSSQDTEAILDYTLQLVFGVDLQEEASKVTPAVRSLVCKFVGDVGSCFWAAPSDADMTQVMSTSSSSSTPSQGGSGGGDSQSGGKRKKQGRGDEDDGEFSDGEGLGYNPLKKLRPNPKDEENLRLSCPYRKRNPSRFNVRDHHSCAMTYFPKFAELRQHIVKQHKRDDPSAFVCDRCNRDFHTRKELRDHQRLPKEMMCDILDHDPESGVDGTTSIKLLSRKRASGASPEAQWKEIWNILFPDDEDHQIHPYHFTPVIEHFELSNYYMSSFEVLHSSLRDKISNPATLETLTTKFQQCFMEAVERCIGAAQSMPYTNRSNKRNEPSRVQSFQTLIPRKGREILPRPDSGVVMMDECSEESGSIRNSAFGPRDSVRTIVKDDVRRRGSNLAPDPSTTAPTPAMNMLDSSFSGHMSFMPPIGVSVPMDSVAVQSWNNNVSDANDGDIANSFPMADQFYAPGELTPHGDLGNWNEGYYQAAFQGLGDRFHGFEGGLN</sequence>
<dbReference type="PANTHER" id="PTHR38166:SF1">
    <property type="entry name" value="C2H2-TYPE DOMAIN-CONTAINING PROTEIN"/>
    <property type="match status" value="1"/>
</dbReference>
<dbReference type="InterPro" id="IPR013087">
    <property type="entry name" value="Znf_C2H2_type"/>
</dbReference>
<evidence type="ECO:0000256" key="1">
    <source>
        <dbReference type="PROSITE-ProRule" id="PRU00042"/>
    </source>
</evidence>
<feature type="region of interest" description="Disordered" evidence="2">
    <location>
        <begin position="195"/>
        <end position="224"/>
    </location>
</feature>
<reference evidence="4 5" key="1">
    <citation type="journal article" date="2018" name="PLoS Pathog.">
        <title>Evolution of structural diversity of trichothecenes, a family of toxins produced by plant pathogenic and entomopathogenic fungi.</title>
        <authorList>
            <person name="Proctor R.H."/>
            <person name="McCormick S.P."/>
            <person name="Kim H.S."/>
            <person name="Cardoza R.E."/>
            <person name="Stanley A.M."/>
            <person name="Lindo L."/>
            <person name="Kelly A."/>
            <person name="Brown D.W."/>
            <person name="Lee T."/>
            <person name="Vaughan M.M."/>
            <person name="Alexander N.J."/>
            <person name="Busman M."/>
            <person name="Gutierrez S."/>
        </authorList>
    </citation>
    <scope>NUCLEOTIDE SEQUENCE [LARGE SCALE GENOMIC DNA]</scope>
    <source>
        <strain evidence="4 5">IBT 40837</strain>
    </source>
</reference>
<keyword evidence="1" id="KW-0862">Zinc</keyword>
<comment type="caution">
    <text evidence="4">The sequence shown here is derived from an EMBL/GenBank/DDBJ whole genome shotgun (WGS) entry which is preliminary data.</text>
</comment>
<gene>
    <name evidence="4" type="ORF">TARUN_4047</name>
</gene>
<dbReference type="AlphaFoldDB" id="A0A395NQ40"/>
<feature type="compositionally biased region" description="Low complexity" evidence="2">
    <location>
        <begin position="477"/>
        <end position="487"/>
    </location>
</feature>
<keyword evidence="5" id="KW-1185">Reference proteome</keyword>
<protein>
    <submittedName>
        <fullName evidence="4">Zinc finger domain-containing</fullName>
    </submittedName>
</protein>
<feature type="compositionally biased region" description="Basic and acidic residues" evidence="2">
    <location>
        <begin position="200"/>
        <end position="211"/>
    </location>
</feature>
<feature type="domain" description="C2H2-type" evidence="3">
    <location>
        <begin position="587"/>
        <end position="608"/>
    </location>
</feature>
<accession>A0A395NQ40</accession>
<name>A0A395NQ40_TRIAR</name>
<evidence type="ECO:0000313" key="5">
    <source>
        <dbReference type="Proteomes" id="UP000266272"/>
    </source>
</evidence>
<keyword evidence="1" id="KW-0479">Metal-binding</keyword>
<organism evidence="4 5">
    <name type="scientific">Trichoderma arundinaceum</name>
    <dbReference type="NCBI Taxonomy" id="490622"/>
    <lineage>
        <taxon>Eukaryota</taxon>
        <taxon>Fungi</taxon>
        <taxon>Dikarya</taxon>
        <taxon>Ascomycota</taxon>
        <taxon>Pezizomycotina</taxon>
        <taxon>Sordariomycetes</taxon>
        <taxon>Hypocreomycetidae</taxon>
        <taxon>Hypocreales</taxon>
        <taxon>Hypocreaceae</taxon>
        <taxon>Trichoderma</taxon>
    </lineage>
</organism>
<dbReference type="STRING" id="490622.A0A395NQ40"/>
<proteinExistence type="predicted"/>
<dbReference type="PROSITE" id="PS50157">
    <property type="entry name" value="ZINC_FINGER_C2H2_2"/>
    <property type="match status" value="1"/>
</dbReference>
<dbReference type="PANTHER" id="PTHR38166">
    <property type="entry name" value="C2H2-TYPE DOMAIN-CONTAINING PROTEIN-RELATED"/>
    <property type="match status" value="1"/>
</dbReference>
<evidence type="ECO:0000256" key="2">
    <source>
        <dbReference type="SAM" id="MobiDB-lite"/>
    </source>
</evidence>
<evidence type="ECO:0000259" key="3">
    <source>
        <dbReference type="PROSITE" id="PS50157"/>
    </source>
</evidence>
<feature type="region of interest" description="Disordered" evidence="2">
    <location>
        <begin position="474"/>
        <end position="542"/>
    </location>
</feature>
<dbReference type="EMBL" id="PXOA01000230">
    <property type="protein sequence ID" value="RFU78166.1"/>
    <property type="molecule type" value="Genomic_DNA"/>
</dbReference>
<dbReference type="OrthoDB" id="610608at2759"/>
<dbReference type="GO" id="GO:0008270">
    <property type="term" value="F:zinc ion binding"/>
    <property type="evidence" value="ECO:0007669"/>
    <property type="project" value="UniProtKB-KW"/>
</dbReference>
<evidence type="ECO:0000313" key="4">
    <source>
        <dbReference type="EMBL" id="RFU78166.1"/>
    </source>
</evidence>
<keyword evidence="1" id="KW-0863">Zinc-finger</keyword>